<comment type="caution">
    <text evidence="1">The sequence shown here is derived from an EMBL/GenBank/DDBJ whole genome shotgun (WGS) entry which is preliminary data.</text>
</comment>
<accession>A0A971M3M6</accession>
<evidence type="ECO:0000313" key="1">
    <source>
        <dbReference type="EMBL" id="NLW35099.1"/>
    </source>
</evidence>
<reference evidence="1" key="1">
    <citation type="journal article" date="2020" name="Biotechnol. Biofuels">
        <title>New insights from the biogas microbiome by comprehensive genome-resolved metagenomics of nearly 1600 species originating from multiple anaerobic digesters.</title>
        <authorList>
            <person name="Campanaro S."/>
            <person name="Treu L."/>
            <person name="Rodriguez-R L.M."/>
            <person name="Kovalovszki A."/>
            <person name="Ziels R.M."/>
            <person name="Maus I."/>
            <person name="Zhu X."/>
            <person name="Kougias P.G."/>
            <person name="Basile A."/>
            <person name="Luo G."/>
            <person name="Schluter A."/>
            <person name="Konstantinidis K.T."/>
            <person name="Angelidaki I."/>
        </authorList>
    </citation>
    <scope>NUCLEOTIDE SEQUENCE</scope>
    <source>
        <strain evidence="1">AS06rmzACSIP_7</strain>
    </source>
</reference>
<dbReference type="InterPro" id="IPR016877">
    <property type="entry name" value="UCP028235"/>
</dbReference>
<proteinExistence type="predicted"/>
<protein>
    <submittedName>
        <fullName evidence="1">Exopolyphosphatase</fullName>
    </submittedName>
</protein>
<name>A0A971M3M6_9BACT</name>
<dbReference type="PIRSF" id="PIRSF028235">
    <property type="entry name" value="UCP028235"/>
    <property type="match status" value="1"/>
</dbReference>
<evidence type="ECO:0000313" key="2">
    <source>
        <dbReference type="Proteomes" id="UP000777265"/>
    </source>
</evidence>
<reference evidence="1" key="2">
    <citation type="submission" date="2020-01" db="EMBL/GenBank/DDBJ databases">
        <authorList>
            <person name="Campanaro S."/>
        </authorList>
    </citation>
    <scope>NUCLEOTIDE SEQUENCE</scope>
    <source>
        <strain evidence="1">AS06rmzACSIP_7</strain>
    </source>
</reference>
<sequence>MRLLTRSDFDGLICAVLLKHVGMMDEWKFIHPKDVQDGFIQVGKTDILANVPYVPGVGFWFDHHSSEKDRLKFDYTYDGASEPKPSCARVIWDYFGGQDTFPPEFGEMMEYVDRCDSGQLTSDEILQPEGWVLLSFLVDPRTGLGRYKDYRISNYSLMMKIVEWCSTLPVEEILGQPDVRERVKRYFEQDKLFRRQLARCTAVHKNLAVIDLLDETEIYTGNRFLIYSLYPQCNISMHVLWGRDKQNVVFTVGHSILNRTGKTNVGRLMLEYGGGGHERVGTCQVATIRLEKIKKDLIERITADG</sequence>
<dbReference type="EMBL" id="JAAYEE010000104">
    <property type="protein sequence ID" value="NLW35099.1"/>
    <property type="molecule type" value="Genomic_DNA"/>
</dbReference>
<organism evidence="1 2">
    <name type="scientific">Syntrophorhabdus aromaticivorans</name>
    <dbReference type="NCBI Taxonomy" id="328301"/>
    <lineage>
        <taxon>Bacteria</taxon>
        <taxon>Pseudomonadati</taxon>
        <taxon>Thermodesulfobacteriota</taxon>
        <taxon>Syntrophorhabdia</taxon>
        <taxon>Syntrophorhabdales</taxon>
        <taxon>Syntrophorhabdaceae</taxon>
        <taxon>Syntrophorhabdus</taxon>
    </lineage>
</organism>
<dbReference type="AlphaFoldDB" id="A0A971M3M6"/>
<dbReference type="Proteomes" id="UP000777265">
    <property type="component" value="Unassembled WGS sequence"/>
</dbReference>
<gene>
    <name evidence="1" type="ORF">GXY80_06400</name>
</gene>